<sequence>SLGFTVCVPHLDRQMSNLEVGAAEEEDVVVVGRPFDAVSSFSPGLGKSRKTKDLKSYVMEFDPKSVQLCAKLRSEAASNIIENHSLAIFGDGDISNLVEEDDIMVSVTFSGLKRLVLEAVAFG</sequence>
<dbReference type="PANTHER" id="PTHR31808:SF9">
    <property type="entry name" value="F21O3.2 PROTEIN"/>
    <property type="match status" value="1"/>
</dbReference>
<organism evidence="1">
    <name type="scientific">Potamogeton distinctus</name>
    <name type="common">Roundleaf pondweed</name>
    <dbReference type="NCBI Taxonomy" id="62344"/>
    <lineage>
        <taxon>Eukaryota</taxon>
        <taxon>Viridiplantae</taxon>
        <taxon>Streptophyta</taxon>
        <taxon>Embryophyta</taxon>
        <taxon>Tracheophyta</taxon>
        <taxon>Spermatophyta</taxon>
        <taxon>Magnoliopsida</taxon>
        <taxon>Liliopsida</taxon>
        <taxon>Potamogetonaceae</taxon>
        <taxon>Potamogeton</taxon>
    </lineage>
</organism>
<dbReference type="EMBL" id="AB271202">
    <property type="protein sequence ID" value="BAF63502.1"/>
    <property type="molecule type" value="mRNA"/>
</dbReference>
<proteinExistence type="evidence at transcript level"/>
<reference evidence="1" key="1">
    <citation type="journal article" date="2007" name="Planta">
        <title>Anoxia-enhanced expression of genes isolated by suppression subtractive hybridization from pondweed (Potamogeton distinctus A. Benn.) turions.</title>
        <authorList>
            <person name="Harada T."/>
            <person name="Satoh S."/>
            <person name="Yoshioka T."/>
            <person name="Ishizawa K."/>
        </authorList>
    </citation>
    <scope>NUCLEOTIDE SEQUENCE</scope>
    <source>
        <tissue evidence="1">Turion</tissue>
    </source>
</reference>
<dbReference type="PANTHER" id="PTHR31808">
    <property type="entry name" value="EXPRESSED PROTEIN"/>
    <property type="match status" value="1"/>
</dbReference>
<protein>
    <submittedName>
        <fullName evidence="1">Uncharacterized protein</fullName>
    </submittedName>
</protein>
<evidence type="ECO:0000313" key="1">
    <source>
        <dbReference type="EMBL" id="BAF63502.1"/>
    </source>
</evidence>
<feature type="non-terminal residue" evidence="1">
    <location>
        <position position="1"/>
    </location>
</feature>
<accession>A5LGL8</accession>
<dbReference type="InterPro" id="IPR038925">
    <property type="entry name" value="At3g17800-like"/>
</dbReference>
<dbReference type="AlphaFoldDB" id="A5LGL8"/>
<feature type="non-terminal residue" evidence="1">
    <location>
        <position position="123"/>
    </location>
</feature>
<name>A5LGL8_POTDI</name>